<comment type="pathway">
    <text evidence="1 7">Cell wall biogenesis; peptidoglycan biosynthesis.</text>
</comment>
<dbReference type="InterPro" id="IPR032710">
    <property type="entry name" value="NTF2-like_dom_sf"/>
</dbReference>
<dbReference type="GO" id="GO:0009252">
    <property type="term" value="P:peptidoglycan biosynthetic process"/>
    <property type="evidence" value="ECO:0007669"/>
    <property type="project" value="UniProtKB-KW"/>
</dbReference>
<evidence type="ECO:0000256" key="4">
    <source>
        <dbReference type="ARBA" id="ARBA00022960"/>
    </source>
</evidence>
<proteinExistence type="inferred from homology"/>
<evidence type="ECO:0000256" key="1">
    <source>
        <dbReference type="ARBA" id="ARBA00004752"/>
    </source>
</evidence>
<dbReference type="PANTHER" id="PTHR36699">
    <property type="entry name" value="LD-TRANSPEPTIDASE"/>
    <property type="match status" value="1"/>
</dbReference>
<dbReference type="GO" id="GO:0004180">
    <property type="term" value="F:carboxypeptidase activity"/>
    <property type="evidence" value="ECO:0007669"/>
    <property type="project" value="UniProtKB-ARBA"/>
</dbReference>
<dbReference type="SUPFAM" id="SSF54427">
    <property type="entry name" value="NTF2-like"/>
    <property type="match status" value="1"/>
</dbReference>
<evidence type="ECO:0000313" key="10">
    <source>
        <dbReference type="EMBL" id="MBL0394870.1"/>
    </source>
</evidence>
<dbReference type="InterPro" id="IPR038063">
    <property type="entry name" value="Transpep_catalytic_dom"/>
</dbReference>
<reference evidence="10 11" key="1">
    <citation type="journal article" date="2017" name="Int. J. Syst. Evol. Microbiol.">
        <title>Ramlibacter monticola sp. nov., isolated from forest soil.</title>
        <authorList>
            <person name="Chaudhary D.K."/>
            <person name="Kim J."/>
        </authorList>
    </citation>
    <scope>NUCLEOTIDE SEQUENCE [LARGE SCALE GENOMIC DNA]</scope>
    <source>
        <strain evidence="10 11">KACC 19175</strain>
    </source>
</reference>
<dbReference type="InterPro" id="IPR056203">
    <property type="entry name" value="Cds6_C"/>
</dbReference>
<name>A0A936Z9T1_9BURK</name>
<dbReference type="AlphaFoldDB" id="A0A936Z9T1"/>
<gene>
    <name evidence="10" type="ORF">JJ685_27270</name>
</gene>
<feature type="domain" description="L,D-TPase catalytic" evidence="9">
    <location>
        <begin position="156"/>
        <end position="291"/>
    </location>
</feature>
<dbReference type="InterPro" id="IPR005490">
    <property type="entry name" value="LD_TPept_cat_dom"/>
</dbReference>
<feature type="active site" description="Nucleophile" evidence="7">
    <location>
        <position position="266"/>
    </location>
</feature>
<dbReference type="CDD" id="cd16913">
    <property type="entry name" value="YkuD_like"/>
    <property type="match status" value="1"/>
</dbReference>
<keyword evidence="6 7" id="KW-0961">Cell wall biogenesis/degradation</keyword>
<feature type="region of interest" description="Disordered" evidence="8">
    <location>
        <begin position="23"/>
        <end position="48"/>
    </location>
</feature>
<dbReference type="GO" id="GO:0071555">
    <property type="term" value="P:cell wall organization"/>
    <property type="evidence" value="ECO:0007669"/>
    <property type="project" value="UniProtKB-UniRule"/>
</dbReference>
<dbReference type="GO" id="GO:0016740">
    <property type="term" value="F:transferase activity"/>
    <property type="evidence" value="ECO:0007669"/>
    <property type="project" value="UniProtKB-KW"/>
</dbReference>
<evidence type="ECO:0000256" key="6">
    <source>
        <dbReference type="ARBA" id="ARBA00023316"/>
    </source>
</evidence>
<accession>A0A936Z9T1</accession>
<dbReference type="Pfam" id="PF03734">
    <property type="entry name" value="YkuD"/>
    <property type="match status" value="1"/>
</dbReference>
<evidence type="ECO:0000256" key="5">
    <source>
        <dbReference type="ARBA" id="ARBA00022984"/>
    </source>
</evidence>
<evidence type="ECO:0000256" key="3">
    <source>
        <dbReference type="ARBA" id="ARBA00022679"/>
    </source>
</evidence>
<organism evidence="10 11">
    <name type="scientific">Ramlibacter monticola</name>
    <dbReference type="NCBI Taxonomy" id="1926872"/>
    <lineage>
        <taxon>Bacteria</taxon>
        <taxon>Pseudomonadati</taxon>
        <taxon>Pseudomonadota</taxon>
        <taxon>Betaproteobacteria</taxon>
        <taxon>Burkholderiales</taxon>
        <taxon>Comamonadaceae</taxon>
        <taxon>Ramlibacter</taxon>
    </lineage>
</organism>
<evidence type="ECO:0000256" key="8">
    <source>
        <dbReference type="SAM" id="MobiDB-lite"/>
    </source>
</evidence>
<feature type="active site" description="Proton donor/acceptor" evidence="7">
    <location>
        <position position="249"/>
    </location>
</feature>
<dbReference type="SUPFAM" id="SSF141523">
    <property type="entry name" value="L,D-transpeptidase catalytic domain-like"/>
    <property type="match status" value="1"/>
</dbReference>
<dbReference type="PANTHER" id="PTHR36699:SF1">
    <property type="entry name" value="L,D-TRANSPEPTIDASE YAFK-RELATED"/>
    <property type="match status" value="1"/>
</dbReference>
<evidence type="ECO:0000259" key="9">
    <source>
        <dbReference type="PROSITE" id="PS52029"/>
    </source>
</evidence>
<comment type="similarity">
    <text evidence="2">Belongs to the YkuD family.</text>
</comment>
<keyword evidence="5 7" id="KW-0573">Peptidoglycan synthesis</keyword>
<dbReference type="Gene3D" id="2.40.440.10">
    <property type="entry name" value="L,D-transpeptidase catalytic domain-like"/>
    <property type="match status" value="1"/>
</dbReference>
<dbReference type="Proteomes" id="UP000599109">
    <property type="component" value="Unassembled WGS sequence"/>
</dbReference>
<keyword evidence="3" id="KW-0808">Transferase</keyword>
<keyword evidence="11" id="KW-1185">Reference proteome</keyword>
<evidence type="ECO:0000313" key="11">
    <source>
        <dbReference type="Proteomes" id="UP000599109"/>
    </source>
</evidence>
<dbReference type="GO" id="GO:0008360">
    <property type="term" value="P:regulation of cell shape"/>
    <property type="evidence" value="ECO:0007669"/>
    <property type="project" value="UniProtKB-UniRule"/>
</dbReference>
<protein>
    <submittedName>
        <fullName evidence="10">L,D-transpeptidase family protein</fullName>
    </submittedName>
</protein>
<sequence>MCCSAGLLGVALAAPHKNAAQKPAARAAAKASKAARAPAPPVPPRVHDGEAEARLIEIYRLIGQAQARAALAKAETLVRDHPNFSLAQLVYGDLLMAQQRPVKAFGDVPDSEARAAGQALAELREESQLRMRALRERPPAGAIPAQFLQLSAQNKHAIAIDASRSRLYLFQNEPTGPRLVADYYVSVGKLGMEKDTEGDLRTPLGVYYITSSLDPKSLKDFYGAGALPINYPNPYDARRGKTGRGIWLHGTPPEQFARAPKATDGCVVLANPDLERIIRTVEVRTTPVVIASSLRWVAPASAQADARHFQQVLQSWRDAKASGDINRVLSFYTPDFAINGKTLEESQPLLKVELGRLRGKRVELKEVSVLRWTDSADTMVVTFGEVPLGTRTGVTKRQYWMRQGPQWKIFFEGVVG</sequence>
<dbReference type="EMBL" id="JAEQNE010000010">
    <property type="protein sequence ID" value="MBL0394870.1"/>
    <property type="molecule type" value="Genomic_DNA"/>
</dbReference>
<comment type="caution">
    <text evidence="10">The sequence shown here is derived from an EMBL/GenBank/DDBJ whole genome shotgun (WGS) entry which is preliminary data.</text>
</comment>
<evidence type="ECO:0000256" key="2">
    <source>
        <dbReference type="ARBA" id="ARBA00005992"/>
    </source>
</evidence>
<dbReference type="PROSITE" id="PS52029">
    <property type="entry name" value="LD_TPASE"/>
    <property type="match status" value="1"/>
</dbReference>
<evidence type="ECO:0000256" key="7">
    <source>
        <dbReference type="PROSITE-ProRule" id="PRU01373"/>
    </source>
</evidence>
<keyword evidence="4 7" id="KW-0133">Cell shape</keyword>
<dbReference type="Pfam" id="PF24125">
    <property type="entry name" value="Cds6_C"/>
    <property type="match status" value="1"/>
</dbReference>
<feature type="compositionally biased region" description="Low complexity" evidence="8">
    <location>
        <begin position="23"/>
        <end position="37"/>
    </location>
</feature>